<accession>A0ABQ4DX37</accession>
<organism evidence="2 3">
    <name type="scientific">Plantactinospora endophytica</name>
    <dbReference type="NCBI Taxonomy" id="673535"/>
    <lineage>
        <taxon>Bacteria</taxon>
        <taxon>Bacillati</taxon>
        <taxon>Actinomycetota</taxon>
        <taxon>Actinomycetes</taxon>
        <taxon>Micromonosporales</taxon>
        <taxon>Micromonosporaceae</taxon>
        <taxon>Plantactinospora</taxon>
    </lineage>
</organism>
<keyword evidence="1" id="KW-0472">Membrane</keyword>
<dbReference type="RefSeq" id="WP_203865607.1">
    <property type="nucleotide sequence ID" value="NZ_BONW01000008.1"/>
</dbReference>
<sequence length="145" mass="15444">MTRQWEGTEPPRAAAVARLLGVLSAIGVFVIYLAGLAVSYRAAGGLSVEVSDSPAWLYPVVVVGLVIVGSLGLVAATIDPQRSSRLYPWILVAIGTITQIVFGLVLTKQSLDPRNIAVIVLPPFTAALSIAEFARELRNLLRPQP</sequence>
<feature type="transmembrane region" description="Helical" evidence="1">
    <location>
        <begin position="20"/>
        <end position="43"/>
    </location>
</feature>
<dbReference type="Proteomes" id="UP000646749">
    <property type="component" value="Unassembled WGS sequence"/>
</dbReference>
<proteinExistence type="predicted"/>
<evidence type="ECO:0008006" key="4">
    <source>
        <dbReference type="Google" id="ProtNLM"/>
    </source>
</evidence>
<dbReference type="EMBL" id="BONW01000008">
    <property type="protein sequence ID" value="GIG87014.1"/>
    <property type="molecule type" value="Genomic_DNA"/>
</dbReference>
<keyword evidence="3" id="KW-1185">Reference proteome</keyword>
<feature type="transmembrane region" description="Helical" evidence="1">
    <location>
        <begin position="86"/>
        <end position="104"/>
    </location>
</feature>
<feature type="transmembrane region" description="Helical" evidence="1">
    <location>
        <begin position="116"/>
        <end position="134"/>
    </location>
</feature>
<evidence type="ECO:0000256" key="1">
    <source>
        <dbReference type="SAM" id="Phobius"/>
    </source>
</evidence>
<keyword evidence="1" id="KW-1133">Transmembrane helix</keyword>
<reference evidence="2 3" key="1">
    <citation type="submission" date="2021-01" db="EMBL/GenBank/DDBJ databases">
        <title>Whole genome shotgun sequence of Plantactinospora endophytica NBRC 110450.</title>
        <authorList>
            <person name="Komaki H."/>
            <person name="Tamura T."/>
        </authorList>
    </citation>
    <scope>NUCLEOTIDE SEQUENCE [LARGE SCALE GENOMIC DNA]</scope>
    <source>
        <strain evidence="2 3">NBRC 110450</strain>
    </source>
</reference>
<comment type="caution">
    <text evidence="2">The sequence shown here is derived from an EMBL/GenBank/DDBJ whole genome shotgun (WGS) entry which is preliminary data.</text>
</comment>
<feature type="transmembrane region" description="Helical" evidence="1">
    <location>
        <begin position="55"/>
        <end position="74"/>
    </location>
</feature>
<evidence type="ECO:0000313" key="2">
    <source>
        <dbReference type="EMBL" id="GIG87014.1"/>
    </source>
</evidence>
<keyword evidence="1" id="KW-0812">Transmembrane</keyword>
<evidence type="ECO:0000313" key="3">
    <source>
        <dbReference type="Proteomes" id="UP000646749"/>
    </source>
</evidence>
<gene>
    <name evidence="2" type="ORF">Pen02_19500</name>
</gene>
<dbReference type="InterPro" id="IPR021235">
    <property type="entry name" value="DUF2637"/>
</dbReference>
<name>A0ABQ4DX37_9ACTN</name>
<protein>
    <recommendedName>
        <fullName evidence="4">Integral membrane protein</fullName>
    </recommendedName>
</protein>
<dbReference type="Pfam" id="PF10935">
    <property type="entry name" value="DUF2637"/>
    <property type="match status" value="1"/>
</dbReference>